<evidence type="ECO:0000313" key="2">
    <source>
        <dbReference type="Proteomes" id="UP000034492"/>
    </source>
</evidence>
<dbReference type="AlphaFoldDB" id="A0A0G0EX23"/>
<gene>
    <name evidence="1" type="ORF">US19_C0009G0054</name>
</gene>
<comment type="caution">
    <text evidence="1">The sequence shown here is derived from an EMBL/GenBank/DDBJ whole genome shotgun (WGS) entry which is preliminary data.</text>
</comment>
<name>A0A0G0EX23_9BACT</name>
<accession>A0A0G0EX23</accession>
<evidence type="ECO:0000313" key="1">
    <source>
        <dbReference type="EMBL" id="KKQ10052.1"/>
    </source>
</evidence>
<dbReference type="EMBL" id="LBSA01000009">
    <property type="protein sequence ID" value="KKQ10052.1"/>
    <property type="molecule type" value="Genomic_DNA"/>
</dbReference>
<dbReference type="Proteomes" id="UP000034492">
    <property type="component" value="Unassembled WGS sequence"/>
</dbReference>
<proteinExistence type="predicted"/>
<protein>
    <submittedName>
        <fullName evidence="1">Uncharacterized protein</fullName>
    </submittedName>
</protein>
<sequence>MITNKSTCGLCKPHKKWKRNQTKLKSILSKSLYEDGLTRNLIKSYNKKFKFN</sequence>
<reference evidence="1 2" key="1">
    <citation type="journal article" date="2015" name="Nature">
        <title>rRNA introns, odd ribosomes, and small enigmatic genomes across a large radiation of phyla.</title>
        <authorList>
            <person name="Brown C.T."/>
            <person name="Hug L.A."/>
            <person name="Thomas B.C."/>
            <person name="Sharon I."/>
            <person name="Castelle C.J."/>
            <person name="Singh A."/>
            <person name="Wilkins M.J."/>
            <person name="Williams K.H."/>
            <person name="Banfield J.F."/>
        </authorList>
    </citation>
    <scope>NUCLEOTIDE SEQUENCE [LARGE SCALE GENOMIC DNA]</scope>
</reference>
<organism evidence="1 2">
    <name type="scientific">Candidatus Daviesbacteria bacterium GW2011_GWB1_36_5</name>
    <dbReference type="NCBI Taxonomy" id="1618426"/>
    <lineage>
        <taxon>Bacteria</taxon>
        <taxon>Candidatus Daviesiibacteriota</taxon>
    </lineage>
</organism>